<keyword evidence="2" id="KW-1133">Transmembrane helix</keyword>
<comment type="caution">
    <text evidence="3">The sequence shown here is derived from an EMBL/GenBank/DDBJ whole genome shotgun (WGS) entry which is preliminary data.</text>
</comment>
<keyword evidence="2" id="KW-0812">Transmembrane</keyword>
<protein>
    <submittedName>
        <fullName evidence="3">Uncharacterized protein</fullName>
    </submittedName>
</protein>
<evidence type="ECO:0000313" key="4">
    <source>
        <dbReference type="Proteomes" id="UP000678393"/>
    </source>
</evidence>
<feature type="region of interest" description="Disordered" evidence="1">
    <location>
        <begin position="80"/>
        <end position="100"/>
    </location>
</feature>
<organism evidence="3 4">
    <name type="scientific">Candidula unifasciata</name>
    <dbReference type="NCBI Taxonomy" id="100452"/>
    <lineage>
        <taxon>Eukaryota</taxon>
        <taxon>Metazoa</taxon>
        <taxon>Spiralia</taxon>
        <taxon>Lophotrochozoa</taxon>
        <taxon>Mollusca</taxon>
        <taxon>Gastropoda</taxon>
        <taxon>Heterobranchia</taxon>
        <taxon>Euthyneura</taxon>
        <taxon>Panpulmonata</taxon>
        <taxon>Eupulmonata</taxon>
        <taxon>Stylommatophora</taxon>
        <taxon>Helicina</taxon>
        <taxon>Helicoidea</taxon>
        <taxon>Geomitridae</taxon>
        <taxon>Candidula</taxon>
    </lineage>
</organism>
<feature type="transmembrane region" description="Helical" evidence="2">
    <location>
        <begin position="6"/>
        <end position="25"/>
    </location>
</feature>
<feature type="non-terminal residue" evidence="3">
    <location>
        <position position="1"/>
    </location>
</feature>
<sequence>VFSQSNGNVFIVLTLALIVVVALYALSKSSSHFHRMRICKNRSILLVFVGVLLVYILCYTTIWMRAFEFSGSFHKTLQEDNRSGADGNDEDSSNFRPISS</sequence>
<evidence type="ECO:0000256" key="1">
    <source>
        <dbReference type="SAM" id="MobiDB-lite"/>
    </source>
</evidence>
<dbReference type="EMBL" id="CAJHNH020002248">
    <property type="protein sequence ID" value="CAG5126103.1"/>
    <property type="molecule type" value="Genomic_DNA"/>
</dbReference>
<dbReference type="AlphaFoldDB" id="A0A8S3Z9W7"/>
<feature type="transmembrane region" description="Helical" evidence="2">
    <location>
        <begin position="45"/>
        <end position="64"/>
    </location>
</feature>
<name>A0A8S3Z9W7_9EUPU</name>
<reference evidence="3" key="1">
    <citation type="submission" date="2021-04" db="EMBL/GenBank/DDBJ databases">
        <authorList>
            <consortium name="Molecular Ecology Group"/>
        </authorList>
    </citation>
    <scope>NUCLEOTIDE SEQUENCE</scope>
</reference>
<keyword evidence="2" id="KW-0472">Membrane</keyword>
<keyword evidence="4" id="KW-1185">Reference proteome</keyword>
<proteinExistence type="predicted"/>
<evidence type="ECO:0000313" key="3">
    <source>
        <dbReference type="EMBL" id="CAG5126103.1"/>
    </source>
</evidence>
<gene>
    <name evidence="3" type="ORF">CUNI_LOCUS11661</name>
</gene>
<dbReference type="Proteomes" id="UP000678393">
    <property type="component" value="Unassembled WGS sequence"/>
</dbReference>
<evidence type="ECO:0000256" key="2">
    <source>
        <dbReference type="SAM" id="Phobius"/>
    </source>
</evidence>
<accession>A0A8S3Z9W7</accession>